<evidence type="ECO:0000313" key="3">
    <source>
        <dbReference type="Proteomes" id="UP000575029"/>
    </source>
</evidence>
<name>A0A7K6EET2_9PASS</name>
<accession>A0A7K6EET2</accession>
<sequence length="135" mass="13823">SAMAVRVRVPPALSPKPLPAQLLPCRVQHDGPAPVAAFLRVRPGPGGGCGQSSPQPLSGTELPKSPSVGQRAPFSPPLGGLSPPFPLTFALCRQAGWVTVTGTFAAITDWGADAAPHPDRGLARALQWGPLAQAV</sequence>
<evidence type="ECO:0000313" key="2">
    <source>
        <dbReference type="EMBL" id="NWV37217.1"/>
    </source>
</evidence>
<proteinExistence type="predicted"/>
<keyword evidence="3" id="KW-1185">Reference proteome</keyword>
<gene>
    <name evidence="2" type="primary">Rnaseh2c</name>
    <name evidence="2" type="ORF">GRAPIC_R15755</name>
</gene>
<protein>
    <submittedName>
        <fullName evidence="2">RNH2C Ribonuclease</fullName>
    </submittedName>
</protein>
<dbReference type="PANTHER" id="PTHR47063">
    <property type="entry name" value="RIBONUCLEASE H2 SUBUNIT C"/>
    <property type="match status" value="1"/>
</dbReference>
<feature type="region of interest" description="Disordered" evidence="1">
    <location>
        <begin position="42"/>
        <end position="79"/>
    </location>
</feature>
<evidence type="ECO:0000256" key="1">
    <source>
        <dbReference type="SAM" id="MobiDB-lite"/>
    </source>
</evidence>
<dbReference type="Gene3D" id="2.40.128.680">
    <property type="match status" value="1"/>
</dbReference>
<dbReference type="PANTHER" id="PTHR47063:SF1">
    <property type="entry name" value="RIBONUCLEASE H2 SUBUNIT C"/>
    <property type="match status" value="1"/>
</dbReference>
<feature type="non-terminal residue" evidence="2">
    <location>
        <position position="1"/>
    </location>
</feature>
<comment type="caution">
    <text evidence="2">The sequence shown here is derived from an EMBL/GenBank/DDBJ whole genome shotgun (WGS) entry which is preliminary data.</text>
</comment>
<organism evidence="2 3">
    <name type="scientific">Grantiella picta</name>
    <dbReference type="NCBI Taxonomy" id="266360"/>
    <lineage>
        <taxon>Eukaryota</taxon>
        <taxon>Metazoa</taxon>
        <taxon>Chordata</taxon>
        <taxon>Craniata</taxon>
        <taxon>Vertebrata</taxon>
        <taxon>Euteleostomi</taxon>
        <taxon>Archelosauria</taxon>
        <taxon>Archosauria</taxon>
        <taxon>Dinosauria</taxon>
        <taxon>Saurischia</taxon>
        <taxon>Theropoda</taxon>
        <taxon>Coelurosauria</taxon>
        <taxon>Aves</taxon>
        <taxon>Neognathae</taxon>
        <taxon>Neoaves</taxon>
        <taxon>Telluraves</taxon>
        <taxon>Australaves</taxon>
        <taxon>Passeriformes</taxon>
        <taxon>Meliphagoidea</taxon>
        <taxon>Meliphagidae</taxon>
        <taxon>Grantiella</taxon>
    </lineage>
</organism>
<dbReference type="Proteomes" id="UP000575029">
    <property type="component" value="Unassembled WGS sequence"/>
</dbReference>
<dbReference type="AlphaFoldDB" id="A0A7K6EET2"/>
<dbReference type="InterPro" id="IPR052863">
    <property type="entry name" value="RNase_H2_subunit_C"/>
</dbReference>
<dbReference type="EMBL" id="VZRM01004418">
    <property type="protein sequence ID" value="NWV37217.1"/>
    <property type="molecule type" value="Genomic_DNA"/>
</dbReference>
<dbReference type="GO" id="GO:0006401">
    <property type="term" value="P:RNA catabolic process"/>
    <property type="evidence" value="ECO:0007669"/>
    <property type="project" value="TreeGrafter"/>
</dbReference>
<feature type="non-terminal residue" evidence="2">
    <location>
        <position position="135"/>
    </location>
</feature>
<reference evidence="2 3" key="1">
    <citation type="submission" date="2019-09" db="EMBL/GenBank/DDBJ databases">
        <title>Bird 10,000 Genomes (B10K) Project - Family phase.</title>
        <authorList>
            <person name="Zhang G."/>
        </authorList>
    </citation>
    <scope>NUCLEOTIDE SEQUENCE [LARGE SCALE GENOMIC DNA]</scope>
    <source>
        <strain evidence="2">B10K-DU-029-50</strain>
        <tissue evidence="2">Heart</tissue>
    </source>
</reference>
<dbReference type="GO" id="GO:0032299">
    <property type="term" value="C:ribonuclease H2 complex"/>
    <property type="evidence" value="ECO:0007669"/>
    <property type="project" value="TreeGrafter"/>
</dbReference>